<dbReference type="KEGG" id="tta:Theth_1236"/>
<organism evidence="6 7">
    <name type="scientific">Pseudothermotoga thermarum DSM 5069</name>
    <dbReference type="NCBI Taxonomy" id="688269"/>
    <lineage>
        <taxon>Bacteria</taxon>
        <taxon>Thermotogati</taxon>
        <taxon>Thermotogota</taxon>
        <taxon>Thermotogae</taxon>
        <taxon>Thermotogales</taxon>
        <taxon>Thermotogaceae</taxon>
        <taxon>Pseudothermotoga</taxon>
    </lineage>
</organism>
<dbReference type="InterPro" id="IPR043132">
    <property type="entry name" value="BCAT-like_C"/>
</dbReference>
<keyword evidence="6" id="KW-0808">Transferase</keyword>
<dbReference type="InterPro" id="IPR018300">
    <property type="entry name" value="Aminotrans_IV_CS"/>
</dbReference>
<dbReference type="PROSITE" id="PS00770">
    <property type="entry name" value="AA_TRANSFER_CLASS_4"/>
    <property type="match status" value="1"/>
</dbReference>
<evidence type="ECO:0000256" key="5">
    <source>
        <dbReference type="RuleBase" id="RU004516"/>
    </source>
</evidence>
<dbReference type="AlphaFoldDB" id="F7YUA9"/>
<dbReference type="eggNOG" id="COG0115">
    <property type="taxonomic scope" value="Bacteria"/>
</dbReference>
<dbReference type="GO" id="GO:0008652">
    <property type="term" value="P:amino acid biosynthetic process"/>
    <property type="evidence" value="ECO:0007669"/>
    <property type="project" value="UniProtKB-ARBA"/>
</dbReference>
<dbReference type="RefSeq" id="WP_013932527.1">
    <property type="nucleotide sequence ID" value="NC_015707.1"/>
</dbReference>
<dbReference type="InterPro" id="IPR036038">
    <property type="entry name" value="Aminotransferase-like"/>
</dbReference>
<protein>
    <submittedName>
        <fullName evidence="6">Aminotransferase class IV</fullName>
    </submittedName>
</protein>
<gene>
    <name evidence="6" type="ORF">Theth_1236</name>
</gene>
<comment type="similarity">
    <text evidence="2 4">Belongs to the class-IV pyridoxal-phosphate-dependent aminotransferase family.</text>
</comment>
<dbReference type="Gene3D" id="3.20.10.10">
    <property type="entry name" value="D-amino Acid Aminotransferase, subunit A, domain 2"/>
    <property type="match status" value="1"/>
</dbReference>
<evidence type="ECO:0000256" key="4">
    <source>
        <dbReference type="RuleBase" id="RU004106"/>
    </source>
</evidence>
<reference evidence="6 7" key="1">
    <citation type="submission" date="2010-11" db="EMBL/GenBank/DDBJ databases">
        <title>The complete genome of Thermotoga thermarum DSM 5069.</title>
        <authorList>
            <consortium name="US DOE Joint Genome Institute (JGI-PGF)"/>
            <person name="Lucas S."/>
            <person name="Copeland A."/>
            <person name="Lapidus A."/>
            <person name="Bruce D."/>
            <person name="Goodwin L."/>
            <person name="Pitluck S."/>
            <person name="Kyrpides N."/>
            <person name="Mavromatis K."/>
            <person name="Ivanova N."/>
            <person name="Zeytun A."/>
            <person name="Brettin T."/>
            <person name="Detter J.C."/>
            <person name="Tapia R."/>
            <person name="Han C."/>
            <person name="Land M."/>
            <person name="Hauser L."/>
            <person name="Markowitz V."/>
            <person name="Cheng J.-F."/>
            <person name="Hugenholtz P."/>
            <person name="Woyke T."/>
            <person name="Wu D."/>
            <person name="Spring S."/>
            <person name="Schroeder M."/>
            <person name="Brambilla E."/>
            <person name="Klenk H.-P."/>
            <person name="Eisen J.A."/>
        </authorList>
    </citation>
    <scope>NUCLEOTIDE SEQUENCE [LARGE SCALE GENOMIC DNA]</scope>
    <source>
        <strain evidence="6 7">DSM 5069</strain>
    </source>
</reference>
<proteinExistence type="inferred from homology"/>
<evidence type="ECO:0000256" key="2">
    <source>
        <dbReference type="ARBA" id="ARBA00009320"/>
    </source>
</evidence>
<dbReference type="GO" id="GO:0046394">
    <property type="term" value="P:carboxylic acid biosynthetic process"/>
    <property type="evidence" value="ECO:0007669"/>
    <property type="project" value="UniProtKB-ARBA"/>
</dbReference>
<dbReference type="InterPro" id="IPR001544">
    <property type="entry name" value="Aminotrans_IV"/>
</dbReference>
<sequence>MNESEFFLSLQEPSFLYGGTVYETLRSYEGRILAGKYHYERLEKSASYIGCKVPISYEEFKDILNEAVEKLGQDISIRVLLLPKGKISAFEYSPESSELIVYASVLNLKKIDKVTVKISKVRKIDPSATPADFKSTGRTDILLAKASKGNAYDVLMLGSKGQLCEGTFTNVFIVKDSKVITPDLESGILPGITRKNVIQMCKEYGIPIEERQVELSELFAADEVFLTHTSRGIVPVDEIDGWRAYKTSFGKQLSELFETYIKKVEENWL</sequence>
<dbReference type="EMBL" id="CP002351">
    <property type="protein sequence ID" value="AEH51308.1"/>
    <property type="molecule type" value="Genomic_DNA"/>
</dbReference>
<dbReference type="STRING" id="688269.Theth_1236"/>
<evidence type="ECO:0000256" key="3">
    <source>
        <dbReference type="ARBA" id="ARBA00022898"/>
    </source>
</evidence>
<evidence type="ECO:0000313" key="7">
    <source>
        <dbReference type="Proteomes" id="UP000006804"/>
    </source>
</evidence>
<dbReference type="SUPFAM" id="SSF56752">
    <property type="entry name" value="D-aminoacid aminotransferase-like PLP-dependent enzymes"/>
    <property type="match status" value="1"/>
</dbReference>
<dbReference type="Gene3D" id="3.30.470.10">
    <property type="match status" value="1"/>
</dbReference>
<keyword evidence="3 5" id="KW-0663">Pyridoxal phosphate</keyword>
<evidence type="ECO:0000256" key="1">
    <source>
        <dbReference type="ARBA" id="ARBA00001933"/>
    </source>
</evidence>
<dbReference type="Proteomes" id="UP000006804">
    <property type="component" value="Chromosome"/>
</dbReference>
<keyword evidence="6" id="KW-0032">Aminotransferase</keyword>
<dbReference type="Pfam" id="PF01063">
    <property type="entry name" value="Aminotran_4"/>
    <property type="match status" value="1"/>
</dbReference>
<dbReference type="CDD" id="cd00449">
    <property type="entry name" value="PLPDE_IV"/>
    <property type="match status" value="1"/>
</dbReference>
<dbReference type="PANTHER" id="PTHR42743:SF4">
    <property type="entry name" value="BRANCHED-CHAIN-AMINO-ACID AMINOTRANSFERASE-RELATED"/>
    <property type="match status" value="1"/>
</dbReference>
<comment type="cofactor">
    <cofactor evidence="1 5">
        <name>pyridoxal 5'-phosphate</name>
        <dbReference type="ChEBI" id="CHEBI:597326"/>
    </cofactor>
</comment>
<name>F7YUA9_9THEM</name>
<accession>F7YUA9</accession>
<dbReference type="InterPro" id="IPR043131">
    <property type="entry name" value="BCAT-like_N"/>
</dbReference>
<dbReference type="GO" id="GO:0008483">
    <property type="term" value="F:transaminase activity"/>
    <property type="evidence" value="ECO:0007669"/>
    <property type="project" value="UniProtKB-KW"/>
</dbReference>
<dbReference type="InterPro" id="IPR050571">
    <property type="entry name" value="Class-IV_PLP-Dep_Aminotrnsfr"/>
</dbReference>
<dbReference type="FunFam" id="3.20.10.10:FF:000002">
    <property type="entry name" value="D-alanine aminotransferase"/>
    <property type="match status" value="1"/>
</dbReference>
<dbReference type="PANTHER" id="PTHR42743">
    <property type="entry name" value="AMINO-ACID AMINOTRANSFERASE"/>
    <property type="match status" value="1"/>
</dbReference>
<evidence type="ECO:0000313" key="6">
    <source>
        <dbReference type="EMBL" id="AEH51308.1"/>
    </source>
</evidence>
<keyword evidence="7" id="KW-1185">Reference proteome</keyword>
<dbReference type="PATRIC" id="fig|688269.3.peg.1273"/>
<dbReference type="HOGENOM" id="CLU_020844_3_0_0"/>